<name>A0A0G0Q0P6_9BACT</name>
<dbReference type="AlphaFoldDB" id="A0A0G0Q0P6"/>
<reference evidence="1 2" key="1">
    <citation type="journal article" date="2015" name="Nature">
        <title>rRNA introns, odd ribosomes, and small enigmatic genomes across a large radiation of phyla.</title>
        <authorList>
            <person name="Brown C.T."/>
            <person name="Hug L.A."/>
            <person name="Thomas B.C."/>
            <person name="Sharon I."/>
            <person name="Castelle C.J."/>
            <person name="Singh A."/>
            <person name="Wilkins M.J."/>
            <person name="Williams K.H."/>
            <person name="Banfield J.F."/>
        </authorList>
    </citation>
    <scope>NUCLEOTIDE SEQUENCE [LARGE SCALE GENOMIC DNA]</scope>
</reference>
<evidence type="ECO:0000313" key="2">
    <source>
        <dbReference type="Proteomes" id="UP000034539"/>
    </source>
</evidence>
<organism evidence="1 2">
    <name type="scientific">Candidatus Gottesmanbacteria bacterium GW2011_GWC2_39_8</name>
    <dbReference type="NCBI Taxonomy" id="1618450"/>
    <lineage>
        <taxon>Bacteria</taxon>
        <taxon>Candidatus Gottesmaniibacteriota</taxon>
    </lineage>
</organism>
<evidence type="ECO:0000313" key="1">
    <source>
        <dbReference type="EMBL" id="KKR33733.1"/>
    </source>
</evidence>
<proteinExistence type="predicted"/>
<accession>A0A0G0Q0P6</accession>
<dbReference type="EMBL" id="LBXN01000012">
    <property type="protein sequence ID" value="KKR33733.1"/>
    <property type="molecule type" value="Genomic_DNA"/>
</dbReference>
<protein>
    <submittedName>
        <fullName evidence="1">Uncharacterized protein</fullName>
    </submittedName>
</protein>
<comment type="caution">
    <text evidence="1">The sequence shown here is derived from an EMBL/GenBank/DDBJ whole genome shotgun (WGS) entry which is preliminary data.</text>
</comment>
<gene>
    <name evidence="1" type="ORF">UT63_C0012G0012</name>
</gene>
<dbReference type="Proteomes" id="UP000034539">
    <property type="component" value="Unassembled WGS sequence"/>
</dbReference>
<sequence length="299" mass="32982">MTKQLLDTHALKTRLEQKNQEAGKILEVHHPETVKLLAETGFNPALIREQATKLLTAGALAGTLILTSPQLTTSTAHKQTITAPRDLSKWLSEQIKKVLPDQVQPLSNEQEEKISSIISDTLGIGAHAELNGNRLNHSFGLIGAEQHLPRYPGDTVEQHGQYLGSGITPGLGAWGYFAESRNELTSDLENKEKYYVAVQTLYLKDWTQRLTYLRDWYKHRKVILINPVNGKAVVAVVADAGPADWTGKHFGGSPEVMAELELNTGMQKGPVILFFVDDGNDKVALGPISKQVTNYLSQK</sequence>